<evidence type="ECO:0000313" key="2">
    <source>
        <dbReference type="EMBL" id="QDT16456.1"/>
    </source>
</evidence>
<organism evidence="2 3">
    <name type="scientific">Alienimonas californiensis</name>
    <dbReference type="NCBI Taxonomy" id="2527989"/>
    <lineage>
        <taxon>Bacteria</taxon>
        <taxon>Pseudomonadati</taxon>
        <taxon>Planctomycetota</taxon>
        <taxon>Planctomycetia</taxon>
        <taxon>Planctomycetales</taxon>
        <taxon>Planctomycetaceae</taxon>
        <taxon>Alienimonas</taxon>
    </lineage>
</organism>
<name>A0A517PAR0_9PLAN</name>
<gene>
    <name evidence="2" type="ORF">CA12_25590</name>
</gene>
<proteinExistence type="predicted"/>
<dbReference type="Proteomes" id="UP000318741">
    <property type="component" value="Chromosome"/>
</dbReference>
<feature type="region of interest" description="Disordered" evidence="1">
    <location>
        <begin position="43"/>
        <end position="70"/>
    </location>
</feature>
<keyword evidence="3" id="KW-1185">Reference proteome</keyword>
<protein>
    <submittedName>
        <fullName evidence="2">Uncharacterized protein</fullName>
    </submittedName>
</protein>
<dbReference type="RefSeq" id="WP_145359280.1">
    <property type="nucleotide sequence ID" value="NZ_CP036265.1"/>
</dbReference>
<reference evidence="2 3" key="1">
    <citation type="submission" date="2019-02" db="EMBL/GenBank/DDBJ databases">
        <title>Deep-cultivation of Planctomycetes and their phenomic and genomic characterization uncovers novel biology.</title>
        <authorList>
            <person name="Wiegand S."/>
            <person name="Jogler M."/>
            <person name="Boedeker C."/>
            <person name="Pinto D."/>
            <person name="Vollmers J."/>
            <person name="Rivas-Marin E."/>
            <person name="Kohn T."/>
            <person name="Peeters S.H."/>
            <person name="Heuer A."/>
            <person name="Rast P."/>
            <person name="Oberbeckmann S."/>
            <person name="Bunk B."/>
            <person name="Jeske O."/>
            <person name="Meyerdierks A."/>
            <person name="Storesund J.E."/>
            <person name="Kallscheuer N."/>
            <person name="Luecker S."/>
            <person name="Lage O.M."/>
            <person name="Pohl T."/>
            <person name="Merkel B.J."/>
            <person name="Hornburger P."/>
            <person name="Mueller R.-W."/>
            <person name="Bruemmer F."/>
            <person name="Labrenz M."/>
            <person name="Spormann A.M."/>
            <person name="Op den Camp H."/>
            <person name="Overmann J."/>
            <person name="Amann R."/>
            <person name="Jetten M.S.M."/>
            <person name="Mascher T."/>
            <person name="Medema M.H."/>
            <person name="Devos D.P."/>
            <person name="Kaster A.-K."/>
            <person name="Ovreas L."/>
            <person name="Rohde M."/>
            <person name="Galperin M.Y."/>
            <person name="Jogler C."/>
        </authorList>
    </citation>
    <scope>NUCLEOTIDE SEQUENCE [LARGE SCALE GENOMIC DNA]</scope>
    <source>
        <strain evidence="2 3">CA12</strain>
    </source>
</reference>
<sequence length="70" mass="7512">MPVVSSAPFRAVHRAVFTGVFVLAACCAAPLIGCSEQTETFQSTLSDISEEEEAAMNAEEERYNNSPEGD</sequence>
<dbReference type="KEGG" id="acaf:CA12_25590"/>
<evidence type="ECO:0000256" key="1">
    <source>
        <dbReference type="SAM" id="MobiDB-lite"/>
    </source>
</evidence>
<dbReference type="AlphaFoldDB" id="A0A517PAR0"/>
<evidence type="ECO:0000313" key="3">
    <source>
        <dbReference type="Proteomes" id="UP000318741"/>
    </source>
</evidence>
<accession>A0A517PAR0</accession>
<dbReference type="EMBL" id="CP036265">
    <property type="protein sequence ID" value="QDT16456.1"/>
    <property type="molecule type" value="Genomic_DNA"/>
</dbReference>